<keyword evidence="1" id="KW-0732">Signal</keyword>
<gene>
    <name evidence="2" type="ORF">GGR16_002173</name>
</gene>
<keyword evidence="3" id="KW-1185">Reference proteome</keyword>
<dbReference type="EMBL" id="JACIEN010000002">
    <property type="protein sequence ID" value="MBB4017144.1"/>
    <property type="molecule type" value="Genomic_DNA"/>
</dbReference>
<dbReference type="Proteomes" id="UP000577362">
    <property type="component" value="Unassembled WGS sequence"/>
</dbReference>
<feature type="signal peptide" evidence="1">
    <location>
        <begin position="1"/>
        <end position="18"/>
    </location>
</feature>
<dbReference type="AlphaFoldDB" id="A0A840BVY6"/>
<feature type="chain" id="PRO_5032792065" evidence="1">
    <location>
        <begin position="19"/>
        <end position="98"/>
    </location>
</feature>
<protein>
    <submittedName>
        <fullName evidence="2">Uncharacterized protein</fullName>
    </submittedName>
</protein>
<comment type="caution">
    <text evidence="2">The sequence shown here is derived from an EMBL/GenBank/DDBJ whole genome shotgun (WGS) entry which is preliminary data.</text>
</comment>
<accession>A0A840BVY6</accession>
<reference evidence="2 3" key="1">
    <citation type="submission" date="2020-08" db="EMBL/GenBank/DDBJ databases">
        <title>Genomic Encyclopedia of Type Strains, Phase IV (KMG-IV): sequencing the most valuable type-strain genomes for metagenomic binning, comparative biology and taxonomic classification.</title>
        <authorList>
            <person name="Goeker M."/>
        </authorList>
    </citation>
    <scope>NUCLEOTIDE SEQUENCE [LARGE SCALE GENOMIC DNA]</scope>
    <source>
        <strain evidence="2 3">DSM 103737</strain>
    </source>
</reference>
<name>A0A840BVY6_9HYPH</name>
<sequence>MRFLAVLALVCLPCAALAQGKPRMIEDCERIDEPLAYNACLASFGPRQGQRNFVPAGDAAAEGAGRAAPARGMKGAVSSGRRKDGKSFVIFDVTPGKR</sequence>
<dbReference type="RefSeq" id="WP_183316597.1">
    <property type="nucleotide sequence ID" value="NZ_JACIEN010000002.1"/>
</dbReference>
<evidence type="ECO:0000313" key="2">
    <source>
        <dbReference type="EMBL" id="MBB4017144.1"/>
    </source>
</evidence>
<organism evidence="2 3">
    <name type="scientific">Chelatococcus caeni</name>
    <dbReference type="NCBI Taxonomy" id="1348468"/>
    <lineage>
        <taxon>Bacteria</taxon>
        <taxon>Pseudomonadati</taxon>
        <taxon>Pseudomonadota</taxon>
        <taxon>Alphaproteobacteria</taxon>
        <taxon>Hyphomicrobiales</taxon>
        <taxon>Chelatococcaceae</taxon>
        <taxon>Chelatococcus</taxon>
    </lineage>
</organism>
<proteinExistence type="predicted"/>
<evidence type="ECO:0000313" key="3">
    <source>
        <dbReference type="Proteomes" id="UP000577362"/>
    </source>
</evidence>
<evidence type="ECO:0000256" key="1">
    <source>
        <dbReference type="SAM" id="SignalP"/>
    </source>
</evidence>